<dbReference type="PROSITE" id="PS50110">
    <property type="entry name" value="RESPONSE_REGULATORY"/>
    <property type="match status" value="1"/>
</dbReference>
<dbReference type="GO" id="GO:0000155">
    <property type="term" value="F:phosphorelay sensor kinase activity"/>
    <property type="evidence" value="ECO:0007669"/>
    <property type="project" value="InterPro"/>
</dbReference>
<feature type="domain" description="Response regulatory" evidence="15">
    <location>
        <begin position="649"/>
        <end position="769"/>
    </location>
</feature>
<reference evidence="18 19" key="1">
    <citation type="submission" date="2016-02" db="EMBL/GenBank/DDBJ databases">
        <title>Ulvibacter sp. LPB0005, isolated from Thais luteostoma.</title>
        <authorList>
            <person name="Shin S.-K."/>
            <person name="Yi H."/>
        </authorList>
    </citation>
    <scope>NUCLEOTIDE SEQUENCE [LARGE SCALE GENOMIC DNA]</scope>
    <source>
        <strain evidence="18 19">LPB0005</strain>
    </source>
</reference>
<dbReference type="SMART" id="SM00388">
    <property type="entry name" value="HisKA"/>
    <property type="match status" value="1"/>
</dbReference>
<evidence type="ECO:0000256" key="4">
    <source>
        <dbReference type="ARBA" id="ARBA00022475"/>
    </source>
</evidence>
<dbReference type="SUPFAM" id="SSF47384">
    <property type="entry name" value="Homodimeric domain of signal transducing histidine kinase"/>
    <property type="match status" value="1"/>
</dbReference>
<dbReference type="InterPro" id="IPR035965">
    <property type="entry name" value="PAS-like_dom_sf"/>
</dbReference>
<evidence type="ECO:0000256" key="9">
    <source>
        <dbReference type="ARBA" id="ARBA00022989"/>
    </source>
</evidence>
<evidence type="ECO:0000313" key="19">
    <source>
        <dbReference type="Proteomes" id="UP000077013"/>
    </source>
</evidence>
<dbReference type="Gene3D" id="3.40.50.2300">
    <property type="match status" value="1"/>
</dbReference>
<dbReference type="PROSITE" id="PS50894">
    <property type="entry name" value="HPT"/>
    <property type="match status" value="1"/>
</dbReference>
<evidence type="ECO:0000313" key="18">
    <source>
        <dbReference type="EMBL" id="OAB76102.1"/>
    </source>
</evidence>
<dbReference type="SUPFAM" id="SSF47226">
    <property type="entry name" value="Histidine-containing phosphotransfer domain, HPT domain"/>
    <property type="match status" value="1"/>
</dbReference>
<dbReference type="SMART" id="SM00387">
    <property type="entry name" value="HATPase_c"/>
    <property type="match status" value="1"/>
</dbReference>
<feature type="domain" description="HPt" evidence="17">
    <location>
        <begin position="808"/>
        <end position="909"/>
    </location>
</feature>
<dbReference type="SMART" id="SM00091">
    <property type="entry name" value="PAS"/>
    <property type="match status" value="1"/>
</dbReference>
<evidence type="ECO:0000256" key="2">
    <source>
        <dbReference type="ARBA" id="ARBA00004651"/>
    </source>
</evidence>
<comment type="catalytic activity">
    <reaction evidence="1">
        <text>ATP + protein L-histidine = ADP + protein N-phospho-L-histidine.</text>
        <dbReference type="EC" id="2.7.13.3"/>
    </reaction>
</comment>
<proteinExistence type="predicted"/>
<dbReference type="Gene3D" id="3.30.565.10">
    <property type="entry name" value="Histidine kinase-like ATPase, C-terminal domain"/>
    <property type="match status" value="1"/>
</dbReference>
<feature type="domain" description="Histidine kinase" evidence="14">
    <location>
        <begin position="401"/>
        <end position="625"/>
    </location>
</feature>
<keyword evidence="5 13" id="KW-0597">Phosphoprotein</keyword>
<dbReference type="PRINTS" id="PR00344">
    <property type="entry name" value="BCTRLSENSOR"/>
</dbReference>
<dbReference type="PROSITE" id="PS50112">
    <property type="entry name" value="PAS"/>
    <property type="match status" value="1"/>
</dbReference>
<dbReference type="InterPro" id="IPR003661">
    <property type="entry name" value="HisK_dim/P_dom"/>
</dbReference>
<evidence type="ECO:0000256" key="6">
    <source>
        <dbReference type="ARBA" id="ARBA00022692"/>
    </source>
</evidence>
<dbReference type="InterPro" id="IPR008207">
    <property type="entry name" value="Sig_transdc_His_kin_Hpt_dom"/>
</dbReference>
<comment type="subcellular location">
    <subcellularLocation>
        <location evidence="2">Cell membrane</location>
        <topology evidence="2">Multi-pass membrane protein</topology>
    </subcellularLocation>
</comment>
<evidence type="ECO:0000256" key="5">
    <source>
        <dbReference type="ARBA" id="ARBA00022553"/>
    </source>
</evidence>
<name>A0A167F1W4_9FLAO</name>
<dbReference type="NCBIfam" id="TIGR00229">
    <property type="entry name" value="sensory_box"/>
    <property type="match status" value="1"/>
</dbReference>
<dbReference type="SUPFAM" id="SSF55874">
    <property type="entry name" value="ATPase domain of HSP90 chaperone/DNA topoisomerase II/histidine kinase"/>
    <property type="match status" value="1"/>
</dbReference>
<dbReference type="CDD" id="cd17546">
    <property type="entry name" value="REC_hyHK_CKI1_RcsC-like"/>
    <property type="match status" value="1"/>
</dbReference>
<dbReference type="GO" id="GO:0005886">
    <property type="term" value="C:plasma membrane"/>
    <property type="evidence" value="ECO:0007669"/>
    <property type="project" value="UniProtKB-SubCell"/>
</dbReference>
<evidence type="ECO:0000256" key="7">
    <source>
        <dbReference type="ARBA" id="ARBA00022741"/>
    </source>
</evidence>
<dbReference type="RefSeq" id="WP_068593358.1">
    <property type="nucleotide sequence ID" value="NZ_LRXL01000052.1"/>
</dbReference>
<dbReference type="PANTHER" id="PTHR45339:SF1">
    <property type="entry name" value="HYBRID SIGNAL TRANSDUCTION HISTIDINE KINASE J"/>
    <property type="match status" value="1"/>
</dbReference>
<dbReference type="EC" id="2.7.13.3" evidence="3"/>
<dbReference type="InterPro" id="IPR011006">
    <property type="entry name" value="CheY-like_superfamily"/>
</dbReference>
<feature type="modified residue" description="Phosphohistidine" evidence="12">
    <location>
        <position position="847"/>
    </location>
</feature>
<dbReference type="FunFam" id="3.30.565.10:FF:000010">
    <property type="entry name" value="Sensor histidine kinase RcsC"/>
    <property type="match status" value="1"/>
</dbReference>
<evidence type="ECO:0000256" key="12">
    <source>
        <dbReference type="PROSITE-ProRule" id="PRU00110"/>
    </source>
</evidence>
<dbReference type="Gene3D" id="3.30.450.20">
    <property type="entry name" value="PAS domain"/>
    <property type="match status" value="1"/>
</dbReference>
<dbReference type="Gene3D" id="1.10.287.130">
    <property type="match status" value="1"/>
</dbReference>
<dbReference type="CDD" id="cd00130">
    <property type="entry name" value="PAS"/>
    <property type="match status" value="1"/>
</dbReference>
<dbReference type="InterPro" id="IPR001789">
    <property type="entry name" value="Sig_transdc_resp-reg_receiver"/>
</dbReference>
<dbReference type="InterPro" id="IPR036641">
    <property type="entry name" value="HPT_dom_sf"/>
</dbReference>
<keyword evidence="8" id="KW-0067">ATP-binding</keyword>
<dbReference type="SUPFAM" id="SSF52172">
    <property type="entry name" value="CheY-like"/>
    <property type="match status" value="1"/>
</dbReference>
<feature type="modified residue" description="4-aspartylphosphate" evidence="13">
    <location>
        <position position="700"/>
    </location>
</feature>
<dbReference type="CDD" id="cd16922">
    <property type="entry name" value="HATPase_EvgS-ArcB-TorS-like"/>
    <property type="match status" value="1"/>
</dbReference>
<dbReference type="SMART" id="SM00448">
    <property type="entry name" value="REC"/>
    <property type="match status" value="1"/>
</dbReference>
<dbReference type="Pfam" id="PF02518">
    <property type="entry name" value="HATPase_c"/>
    <property type="match status" value="1"/>
</dbReference>
<evidence type="ECO:0000256" key="11">
    <source>
        <dbReference type="ARBA" id="ARBA00023136"/>
    </source>
</evidence>
<dbReference type="Pfam" id="PF00512">
    <property type="entry name" value="HisKA"/>
    <property type="match status" value="1"/>
</dbReference>
<evidence type="ECO:0000256" key="8">
    <source>
        <dbReference type="ARBA" id="ARBA00022840"/>
    </source>
</evidence>
<dbReference type="PROSITE" id="PS50109">
    <property type="entry name" value="HIS_KIN"/>
    <property type="match status" value="1"/>
</dbReference>
<keyword evidence="11" id="KW-0472">Membrane</keyword>
<keyword evidence="6" id="KW-0812">Transmembrane</keyword>
<gene>
    <name evidence="18" type="ORF">ULVI_13670</name>
</gene>
<dbReference type="AlphaFoldDB" id="A0A167F1W4"/>
<evidence type="ECO:0000259" key="14">
    <source>
        <dbReference type="PROSITE" id="PS50109"/>
    </source>
</evidence>
<evidence type="ECO:0000259" key="15">
    <source>
        <dbReference type="PROSITE" id="PS50110"/>
    </source>
</evidence>
<dbReference type="InterPro" id="IPR036097">
    <property type="entry name" value="HisK_dim/P_sf"/>
</dbReference>
<dbReference type="InterPro" id="IPR005467">
    <property type="entry name" value="His_kinase_dom"/>
</dbReference>
<dbReference type="InterPro" id="IPR004358">
    <property type="entry name" value="Sig_transdc_His_kin-like_C"/>
</dbReference>
<dbReference type="CDD" id="cd00082">
    <property type="entry name" value="HisKA"/>
    <property type="match status" value="1"/>
</dbReference>
<dbReference type="InterPro" id="IPR000014">
    <property type="entry name" value="PAS"/>
</dbReference>
<dbReference type="STRING" id="1763537.ULVI_13670"/>
<comment type="caution">
    <text evidence="18">The sequence shown here is derived from an EMBL/GenBank/DDBJ whole genome shotgun (WGS) entry which is preliminary data.</text>
</comment>
<keyword evidence="10" id="KW-0902">Two-component regulatory system</keyword>
<dbReference type="Pfam" id="PF00072">
    <property type="entry name" value="Response_reg"/>
    <property type="match status" value="1"/>
</dbReference>
<sequence>MNTLMNRFFSKAEAPVLEKKTLKDQRHQILNFLIEKGTSSQKLKDLIDEISRLNFPENSFKADLLLVQWYLKLETYLLRHDSKYINTPEKLRNEVKSKFTELTSNTIFAALILAEPQQELAIALNFITYFEQRLTEEAKERKIPAPPRRIGFLKNKVSENLSMIERINRKRKIREFFESMYAQYTDVSGEEFTQTVYTSTFKIFYEAYSELKTVQILKEFTPQKSINNKLSSPPIASPKKDITAITPKALSNVSNSNTLMSDVLENMLDGIIICNRNGDIIASNSNAVLVFGLTKKVLAEKTIHSLVPQELSQALQNDLAIRDPLIKKHVVGTRFESEITTANGNTQEYEISITNNYTEGDDTFTLVFKDITGKKETLQSIQDAKKNAERMANAKSTFLSNMSHEIRTPLNVILGLSEIISKKDISDPEMLQKNVEGIDFSAKNLLSIVNDILDFSKIEAGKLTIQAIDFNLGKVVNSLANGFEIKAREKGVELEATIDKDIPNIIIGDQYRLNQILNNLIGNAIKFTQNGKISILVHKEHSEKSGEVAVQFKVKDTGIGIPKDKLQNIFESFYQVDSPESAKITGTGLGLAITKELIELQHGTLIADSEVGVGSEFQFTLPFKISKLTSLVQTELTIECRDEKLAGLQVLVAEDNKMNQFYIKQLLGSLKVEVDIAENGKEAIEIFETSKDKYDLILMDMHMPIMDGLEAIKIIRKSNKNSFKKVPIVACSADVFPESRKNAIKAGIDFYLTKPLNEDAVKEVLYWLVSDNELNPSTELKNDTNSTSEVTHSSHVNVNKLRETFDNDDEFIISLLEIFIKETPEDYKSLRACIEREFYARASSLAHKMKSSFMNLGMTLQGYYLQQIESQLIKSDGLEDGKKHMTAFSNLYHKTLLEVNILLIELKQG</sequence>
<dbReference type="InterPro" id="IPR036890">
    <property type="entry name" value="HATPase_C_sf"/>
</dbReference>
<dbReference type="GO" id="GO:0005524">
    <property type="term" value="F:ATP binding"/>
    <property type="evidence" value="ECO:0007669"/>
    <property type="project" value="UniProtKB-KW"/>
</dbReference>
<accession>A0A167F1W4</accession>
<evidence type="ECO:0000259" key="16">
    <source>
        <dbReference type="PROSITE" id="PS50112"/>
    </source>
</evidence>
<keyword evidence="4" id="KW-1003">Cell membrane</keyword>
<evidence type="ECO:0000256" key="13">
    <source>
        <dbReference type="PROSITE-ProRule" id="PRU00169"/>
    </source>
</evidence>
<keyword evidence="7" id="KW-0547">Nucleotide-binding</keyword>
<protein>
    <recommendedName>
        <fullName evidence="3">histidine kinase</fullName>
        <ecNumber evidence="3">2.7.13.3</ecNumber>
    </recommendedName>
</protein>
<keyword evidence="9" id="KW-1133">Transmembrane helix</keyword>
<organism evidence="18 19">
    <name type="scientific">Cochleicola gelatinilyticus</name>
    <dbReference type="NCBI Taxonomy" id="1763537"/>
    <lineage>
        <taxon>Bacteria</taxon>
        <taxon>Pseudomonadati</taxon>
        <taxon>Bacteroidota</taxon>
        <taxon>Flavobacteriia</taxon>
        <taxon>Flavobacteriales</taxon>
        <taxon>Flavobacteriaceae</taxon>
        <taxon>Cochleicola</taxon>
    </lineage>
</organism>
<dbReference type="Proteomes" id="UP000077013">
    <property type="component" value="Unassembled WGS sequence"/>
</dbReference>
<dbReference type="SUPFAM" id="SSF55785">
    <property type="entry name" value="PYP-like sensor domain (PAS domain)"/>
    <property type="match status" value="1"/>
</dbReference>
<evidence type="ECO:0000256" key="1">
    <source>
        <dbReference type="ARBA" id="ARBA00000085"/>
    </source>
</evidence>
<dbReference type="EMBL" id="LRXL01000052">
    <property type="protein sequence ID" value="OAB76102.1"/>
    <property type="molecule type" value="Genomic_DNA"/>
</dbReference>
<evidence type="ECO:0000259" key="17">
    <source>
        <dbReference type="PROSITE" id="PS50894"/>
    </source>
</evidence>
<dbReference type="Pfam" id="PF13426">
    <property type="entry name" value="PAS_9"/>
    <property type="match status" value="1"/>
</dbReference>
<evidence type="ECO:0000256" key="10">
    <source>
        <dbReference type="ARBA" id="ARBA00023012"/>
    </source>
</evidence>
<evidence type="ECO:0000256" key="3">
    <source>
        <dbReference type="ARBA" id="ARBA00012438"/>
    </source>
</evidence>
<dbReference type="Gene3D" id="1.20.120.160">
    <property type="entry name" value="HPT domain"/>
    <property type="match status" value="1"/>
</dbReference>
<dbReference type="PANTHER" id="PTHR45339">
    <property type="entry name" value="HYBRID SIGNAL TRANSDUCTION HISTIDINE KINASE J"/>
    <property type="match status" value="1"/>
</dbReference>
<feature type="domain" description="PAS" evidence="16">
    <location>
        <begin position="256"/>
        <end position="328"/>
    </location>
</feature>
<dbReference type="InterPro" id="IPR003594">
    <property type="entry name" value="HATPase_dom"/>
</dbReference>
<dbReference type="OrthoDB" id="9811889at2"/>
<keyword evidence="19" id="KW-1185">Reference proteome</keyword>